<accession>A0A8S5STN6</accession>
<protein>
    <submittedName>
        <fullName evidence="1">Uncharacterized protein</fullName>
    </submittedName>
</protein>
<evidence type="ECO:0000313" key="1">
    <source>
        <dbReference type="EMBL" id="DAF53922.1"/>
    </source>
</evidence>
<organism evidence="1">
    <name type="scientific">Myoviridae sp. ct2Qy24</name>
    <dbReference type="NCBI Taxonomy" id="2827656"/>
    <lineage>
        <taxon>Viruses</taxon>
        <taxon>Duplodnaviria</taxon>
        <taxon>Heunggongvirae</taxon>
        <taxon>Uroviricota</taxon>
        <taxon>Caudoviricetes</taxon>
    </lineage>
</organism>
<proteinExistence type="predicted"/>
<name>A0A8S5STN6_9CAUD</name>
<reference evidence="1" key="1">
    <citation type="journal article" date="2021" name="Proc. Natl. Acad. Sci. U.S.A.">
        <title>A Catalog of Tens of Thousands of Viruses from Human Metagenomes Reveals Hidden Associations with Chronic Diseases.</title>
        <authorList>
            <person name="Tisza M.J."/>
            <person name="Buck C.B."/>
        </authorList>
    </citation>
    <scope>NUCLEOTIDE SEQUENCE</scope>
    <source>
        <strain evidence="1">Ct2Qy24</strain>
    </source>
</reference>
<dbReference type="EMBL" id="BK032666">
    <property type="protein sequence ID" value="DAF53922.1"/>
    <property type="molecule type" value="Genomic_DNA"/>
</dbReference>
<sequence length="35" mass="4470">MFLKKPRKQSRMLWKPIIWQILQRLCRLWGLFQLL</sequence>